<dbReference type="GeneID" id="28490332"/>
<evidence type="ECO:0000256" key="2">
    <source>
        <dbReference type="SAM" id="Phobius"/>
    </source>
</evidence>
<name>A0A127B7F6_9EURY</name>
<dbReference type="KEGG" id="pyc:TQ32_00830"/>
<protein>
    <submittedName>
        <fullName evidence="3">Uncharacterized protein</fullName>
    </submittedName>
</protein>
<dbReference type="EMBL" id="CP010835">
    <property type="protein sequence ID" value="AMM53198.1"/>
    <property type="molecule type" value="Genomic_DNA"/>
</dbReference>
<dbReference type="STRING" id="1609559.TQ32_00830"/>
<accession>A0A127B7F6</accession>
<dbReference type="AlphaFoldDB" id="A0A127B7F6"/>
<reference evidence="3 4" key="2">
    <citation type="journal article" date="2016" name="Int. J. Syst. Evol. Microbiol.">
        <title>Pyrococcus kukulkanii sp. nov., a hyperthermophilic, piezophilic archaeon isolated from a deep-sea hydrothermal vent.</title>
        <authorList>
            <person name="Callac N."/>
            <person name="Oger P."/>
            <person name="Lesongeur F."/>
            <person name="Rattray J.E."/>
            <person name="Vannier P."/>
            <person name="Michoud G."/>
            <person name="Beauverger M."/>
            <person name="Gayet N."/>
            <person name="Rouxel O."/>
            <person name="Jebbar M."/>
            <person name="Godfroy A."/>
        </authorList>
    </citation>
    <scope>NUCLEOTIDE SEQUENCE [LARGE SCALE GENOMIC DNA]</scope>
    <source>
        <strain evidence="3 4">NCB100</strain>
    </source>
</reference>
<evidence type="ECO:0000256" key="1">
    <source>
        <dbReference type="SAM" id="MobiDB-lite"/>
    </source>
</evidence>
<dbReference type="Proteomes" id="UP000070587">
    <property type="component" value="Chromosome"/>
</dbReference>
<feature type="region of interest" description="Disordered" evidence="1">
    <location>
        <begin position="154"/>
        <end position="177"/>
    </location>
</feature>
<keyword evidence="2" id="KW-0812">Transmembrane</keyword>
<dbReference type="RefSeq" id="WP_068320107.1">
    <property type="nucleotide sequence ID" value="NZ_CP010835.1"/>
</dbReference>
<keyword evidence="2" id="KW-0472">Membrane</keyword>
<dbReference type="OrthoDB" id="86071at2157"/>
<keyword evidence="2" id="KW-1133">Transmembrane helix</keyword>
<feature type="transmembrane region" description="Helical" evidence="2">
    <location>
        <begin position="126"/>
        <end position="146"/>
    </location>
</feature>
<evidence type="ECO:0000313" key="3">
    <source>
        <dbReference type="EMBL" id="AMM53198.1"/>
    </source>
</evidence>
<gene>
    <name evidence="3" type="ORF">TQ32_00830</name>
</gene>
<proteinExistence type="predicted"/>
<organism evidence="3 4">
    <name type="scientific">Pyrococcus kukulkanii</name>
    <dbReference type="NCBI Taxonomy" id="1609559"/>
    <lineage>
        <taxon>Archaea</taxon>
        <taxon>Methanobacteriati</taxon>
        <taxon>Methanobacteriota</taxon>
        <taxon>Thermococci</taxon>
        <taxon>Thermococcales</taxon>
        <taxon>Thermococcaceae</taxon>
        <taxon>Pyrococcus</taxon>
    </lineage>
</organism>
<sequence length="177" mass="19581">MGIIKGLRYPTILAGLLLLFLSLGLAFIALQGEIISKELSGDLSPGTHFLYDKQIVKIIDANLTLYSTNANVSVSWEGKYYNFELKNDSRTITGLHDFPAITTDGMVTYKLAVVGYSYPYSWLSPIGFIAMIAGSMLSLLGFVSYMQGEMEKVKKRKKENTHGGEDVQGAAWRKGRL</sequence>
<reference evidence="4" key="1">
    <citation type="submission" date="2015-02" db="EMBL/GenBank/DDBJ databases">
        <title>Pyrococcus kukulkanii sp. nov., a novel hyperthermophilic archaeon isolated from a deep-sea hydrothermal vent at the Guaymas Basin.</title>
        <authorList>
            <person name="Oger P.M."/>
            <person name="Callac N."/>
            <person name="Jebbar M."/>
            <person name="Godfroy A."/>
        </authorList>
    </citation>
    <scope>NUCLEOTIDE SEQUENCE [LARGE SCALE GENOMIC DNA]</scope>
    <source>
        <strain evidence="4">NCB100</strain>
    </source>
</reference>
<dbReference type="PATRIC" id="fig|1609559.3.peg.172"/>
<evidence type="ECO:0000313" key="4">
    <source>
        <dbReference type="Proteomes" id="UP000070587"/>
    </source>
</evidence>
<feature type="transmembrane region" description="Helical" evidence="2">
    <location>
        <begin position="12"/>
        <end position="30"/>
    </location>
</feature>